<dbReference type="PROSITE" id="PS50110">
    <property type="entry name" value="RESPONSE_REGULATORY"/>
    <property type="match status" value="2"/>
</dbReference>
<evidence type="ECO:0000256" key="2">
    <source>
        <dbReference type="ARBA" id="ARBA00004370"/>
    </source>
</evidence>
<dbReference type="Pfam" id="PF00672">
    <property type="entry name" value="HAMP"/>
    <property type="match status" value="1"/>
</dbReference>
<dbReference type="Gene3D" id="3.40.50.2300">
    <property type="match status" value="2"/>
</dbReference>
<feature type="transmembrane region" description="Helical" evidence="8">
    <location>
        <begin position="290"/>
        <end position="313"/>
    </location>
</feature>
<dbReference type="PANTHER" id="PTHR45339:SF5">
    <property type="entry name" value="HISTIDINE KINASE"/>
    <property type="match status" value="1"/>
</dbReference>
<comment type="subcellular location">
    <subcellularLocation>
        <location evidence="2">Membrane</location>
    </subcellularLocation>
</comment>
<feature type="domain" description="Response regulatory" evidence="10">
    <location>
        <begin position="661"/>
        <end position="782"/>
    </location>
</feature>
<keyword evidence="4 7" id="KW-0597">Phosphoprotein</keyword>
<evidence type="ECO:0000259" key="11">
    <source>
        <dbReference type="PROSITE" id="PS50885"/>
    </source>
</evidence>
<protein>
    <recommendedName>
        <fullName evidence="3">histidine kinase</fullName>
        <ecNumber evidence="3">2.7.13.3</ecNumber>
    </recommendedName>
</protein>
<dbReference type="SUPFAM" id="SSF55874">
    <property type="entry name" value="ATPase domain of HSP90 chaperone/DNA topoisomerase II/histidine kinase"/>
    <property type="match status" value="1"/>
</dbReference>
<dbReference type="InterPro" id="IPR003594">
    <property type="entry name" value="HATPase_dom"/>
</dbReference>
<dbReference type="InterPro" id="IPR011006">
    <property type="entry name" value="CheY-like_superfamily"/>
</dbReference>
<keyword evidence="8" id="KW-0812">Transmembrane</keyword>
<dbReference type="PANTHER" id="PTHR45339">
    <property type="entry name" value="HYBRID SIGNAL TRANSDUCTION HISTIDINE KINASE J"/>
    <property type="match status" value="1"/>
</dbReference>
<dbReference type="InterPro" id="IPR004358">
    <property type="entry name" value="Sig_transdc_His_kin-like_C"/>
</dbReference>
<dbReference type="InterPro" id="IPR003661">
    <property type="entry name" value="HisK_dim/P_dom"/>
</dbReference>
<dbReference type="SMART" id="SM00448">
    <property type="entry name" value="REC"/>
    <property type="match status" value="2"/>
</dbReference>
<dbReference type="CDD" id="cd06225">
    <property type="entry name" value="HAMP"/>
    <property type="match status" value="1"/>
</dbReference>
<dbReference type="InterPro" id="IPR005467">
    <property type="entry name" value="His_kinase_dom"/>
</dbReference>
<feature type="domain" description="HAMP" evidence="11">
    <location>
        <begin position="314"/>
        <end position="366"/>
    </location>
</feature>
<keyword evidence="6" id="KW-0418">Kinase</keyword>
<dbReference type="Pfam" id="PF00072">
    <property type="entry name" value="Response_reg"/>
    <property type="match status" value="2"/>
</dbReference>
<evidence type="ECO:0000256" key="6">
    <source>
        <dbReference type="ARBA" id="ARBA00022777"/>
    </source>
</evidence>
<evidence type="ECO:0000313" key="13">
    <source>
        <dbReference type="Proteomes" id="UP001595904"/>
    </source>
</evidence>
<evidence type="ECO:0000256" key="3">
    <source>
        <dbReference type="ARBA" id="ARBA00012438"/>
    </source>
</evidence>
<feature type="domain" description="Response regulatory" evidence="10">
    <location>
        <begin position="817"/>
        <end position="933"/>
    </location>
</feature>
<dbReference type="CDD" id="cd00156">
    <property type="entry name" value="REC"/>
    <property type="match status" value="1"/>
</dbReference>
<evidence type="ECO:0000313" key="12">
    <source>
        <dbReference type="EMBL" id="MFC4307592.1"/>
    </source>
</evidence>
<accession>A0ABV8SKU4</accession>
<evidence type="ECO:0000256" key="5">
    <source>
        <dbReference type="ARBA" id="ARBA00022679"/>
    </source>
</evidence>
<dbReference type="RefSeq" id="WP_380593991.1">
    <property type="nucleotide sequence ID" value="NZ_JBHSDU010000001.1"/>
</dbReference>
<dbReference type="SMART" id="SM00304">
    <property type="entry name" value="HAMP"/>
    <property type="match status" value="1"/>
</dbReference>
<dbReference type="Pfam" id="PF00512">
    <property type="entry name" value="HisKA"/>
    <property type="match status" value="1"/>
</dbReference>
<dbReference type="EC" id="2.7.13.3" evidence="3"/>
<dbReference type="Pfam" id="PF02518">
    <property type="entry name" value="HATPase_c"/>
    <property type="match status" value="1"/>
</dbReference>
<dbReference type="InterPro" id="IPR036097">
    <property type="entry name" value="HisK_dim/P_sf"/>
</dbReference>
<evidence type="ECO:0000256" key="8">
    <source>
        <dbReference type="SAM" id="Phobius"/>
    </source>
</evidence>
<feature type="modified residue" description="4-aspartylphosphate" evidence="7">
    <location>
        <position position="866"/>
    </location>
</feature>
<reference evidence="13" key="1">
    <citation type="journal article" date="2019" name="Int. J. Syst. Evol. Microbiol.">
        <title>The Global Catalogue of Microorganisms (GCM) 10K type strain sequencing project: providing services to taxonomists for standard genome sequencing and annotation.</title>
        <authorList>
            <consortium name="The Broad Institute Genomics Platform"/>
            <consortium name="The Broad Institute Genome Sequencing Center for Infectious Disease"/>
            <person name="Wu L."/>
            <person name="Ma J."/>
        </authorList>
    </citation>
    <scope>NUCLEOTIDE SEQUENCE [LARGE SCALE GENOMIC DNA]</scope>
    <source>
        <strain evidence="13">CGMCC 1.10759</strain>
    </source>
</reference>
<evidence type="ECO:0000256" key="7">
    <source>
        <dbReference type="PROSITE-ProRule" id="PRU00169"/>
    </source>
</evidence>
<dbReference type="SMART" id="SM00388">
    <property type="entry name" value="HisKA"/>
    <property type="match status" value="1"/>
</dbReference>
<evidence type="ECO:0000259" key="10">
    <source>
        <dbReference type="PROSITE" id="PS50110"/>
    </source>
</evidence>
<feature type="domain" description="Histidine kinase" evidence="9">
    <location>
        <begin position="422"/>
        <end position="643"/>
    </location>
</feature>
<dbReference type="PRINTS" id="PR00344">
    <property type="entry name" value="BCTRLSENSOR"/>
</dbReference>
<dbReference type="InterPro" id="IPR036890">
    <property type="entry name" value="HATPase_C_sf"/>
</dbReference>
<dbReference type="Gene3D" id="1.10.287.130">
    <property type="match status" value="1"/>
</dbReference>
<comment type="caution">
    <text evidence="12">The sequence shown here is derived from an EMBL/GenBank/DDBJ whole genome shotgun (WGS) entry which is preliminary data.</text>
</comment>
<dbReference type="Gene3D" id="3.30.565.10">
    <property type="entry name" value="Histidine kinase-like ATPase, C-terminal domain"/>
    <property type="match status" value="1"/>
</dbReference>
<dbReference type="CDD" id="cd17546">
    <property type="entry name" value="REC_hyHK_CKI1_RcsC-like"/>
    <property type="match status" value="1"/>
</dbReference>
<dbReference type="Gene3D" id="3.30.450.20">
    <property type="entry name" value="PAS domain"/>
    <property type="match status" value="1"/>
</dbReference>
<dbReference type="InterPro" id="IPR001789">
    <property type="entry name" value="Sig_transdc_resp-reg_receiver"/>
</dbReference>
<evidence type="ECO:0000256" key="1">
    <source>
        <dbReference type="ARBA" id="ARBA00000085"/>
    </source>
</evidence>
<comment type="catalytic activity">
    <reaction evidence="1">
        <text>ATP + protein L-histidine = ADP + protein N-phospho-L-histidine.</text>
        <dbReference type="EC" id="2.7.13.3"/>
    </reaction>
</comment>
<dbReference type="Proteomes" id="UP001595904">
    <property type="component" value="Unassembled WGS sequence"/>
</dbReference>
<evidence type="ECO:0000256" key="4">
    <source>
        <dbReference type="ARBA" id="ARBA00022553"/>
    </source>
</evidence>
<dbReference type="CDD" id="cd00082">
    <property type="entry name" value="HisKA"/>
    <property type="match status" value="1"/>
</dbReference>
<proteinExistence type="predicted"/>
<dbReference type="SUPFAM" id="SSF47384">
    <property type="entry name" value="Homodimeric domain of signal transducing histidine kinase"/>
    <property type="match status" value="1"/>
</dbReference>
<keyword evidence="5" id="KW-0808">Transferase</keyword>
<evidence type="ECO:0000259" key="9">
    <source>
        <dbReference type="PROSITE" id="PS50109"/>
    </source>
</evidence>
<dbReference type="SUPFAM" id="SSF52172">
    <property type="entry name" value="CheY-like"/>
    <property type="match status" value="2"/>
</dbReference>
<keyword evidence="13" id="KW-1185">Reference proteome</keyword>
<dbReference type="InterPro" id="IPR003660">
    <property type="entry name" value="HAMP_dom"/>
</dbReference>
<keyword evidence="8" id="KW-1133">Transmembrane helix</keyword>
<organism evidence="12 13">
    <name type="scientific">Steroidobacter flavus</name>
    <dbReference type="NCBI Taxonomy" id="1842136"/>
    <lineage>
        <taxon>Bacteria</taxon>
        <taxon>Pseudomonadati</taxon>
        <taxon>Pseudomonadota</taxon>
        <taxon>Gammaproteobacteria</taxon>
        <taxon>Steroidobacterales</taxon>
        <taxon>Steroidobacteraceae</taxon>
        <taxon>Steroidobacter</taxon>
    </lineage>
</organism>
<dbReference type="PROSITE" id="PS50885">
    <property type="entry name" value="HAMP"/>
    <property type="match status" value="1"/>
</dbReference>
<name>A0ABV8SKU4_9GAMM</name>
<dbReference type="PROSITE" id="PS50109">
    <property type="entry name" value="HIS_KIN"/>
    <property type="match status" value="1"/>
</dbReference>
<dbReference type="SUPFAM" id="SSF158472">
    <property type="entry name" value="HAMP domain-like"/>
    <property type="match status" value="1"/>
</dbReference>
<dbReference type="EMBL" id="JBHSDU010000001">
    <property type="protein sequence ID" value="MFC4307592.1"/>
    <property type="molecule type" value="Genomic_DNA"/>
</dbReference>
<dbReference type="Gene3D" id="6.10.340.10">
    <property type="match status" value="1"/>
</dbReference>
<sequence length="948" mass="103529">MTLTRKILTALLGMTAISLAVAVGALYPMMKLHTEQLVAARFQDSLVPTARAVDNLLLDAVRGMYLLVDDPVIHKDTRSQMTARLQNFTYVYPYMRRIYLTNLQGQVVSSSDATDVGHSVFEFTAGLRANFASVVQRPVGSAELVSLTHERDADDSAFYLMITVRDANNHVGGVMVAELLDAPFEEMLRDISKRASAERQAYLIELDGDKLLGSHASGDDKPLRSVLKANPTLLERMARDDAGWALIRNTDVPMLVAFTRLPTYGANRAGGWRVVTVANYADVIAPLRGMFFQIAGLVALALVFCAAAAIFIARRTARPIVNLTQVVRRIAAGESSARAMVIGRDESTELARAFNEMADTLQSKTIALEAEMTERAKRAEELRRTSVLEAEIAERERQAEELHQARVTAESASRAKSDFLANMSHEIRTPMNGVLGFTNLLLDTELDKDQREHVQIIRHSAESLLHVINDILDFSKVEAGKLRVEMIPFDLARAAEEVAELLAHQAHAKGLEIGIRVAPDVPAMLEGDPGRVRQVLLNLVGNAIKFTRSGHVLIEVDRIVGESGAAFIRCAVTDTGIGIPQEKQPLLFQQFSQADSSTTREFGGTGLGLVIGKRLVELMGGQIGFSSALGKGSQFWFSLPAPASDTPTVSCGDASFLSRLRILVVDDDELNRRLLSEQLQLWGVDHACADSGQIALSMLQSAHNAGRAYDIALIDFMMPQMDGLDLALHIKRHADLGDTAMIMLISSSQRSAAEACVAAGCTVLLSKPVVRPAQLLDALRAAWRVEPTATAPPSDGDQTAKLPIIGAEAIEEHGTARVLVAEDNAVNRLLVKRMFEKLGCRIDLACNGREAVEMARQLHYDVIFMDCFMPELDGYSASREIRALEQDRRVPIIALTANAMADDRAKCIAAGMDDFLSKPVSVEDIRKALQRWVYDGRPARPAGHSSAA</sequence>
<gene>
    <name evidence="12" type="ORF">ACFPN2_00725</name>
</gene>
<dbReference type="CDD" id="cd18773">
    <property type="entry name" value="PDC1_HK_sensor"/>
    <property type="match status" value="1"/>
</dbReference>
<dbReference type="CDD" id="cd16922">
    <property type="entry name" value="HATPase_EvgS-ArcB-TorS-like"/>
    <property type="match status" value="1"/>
</dbReference>
<keyword evidence="8" id="KW-0472">Membrane</keyword>
<dbReference type="SMART" id="SM00387">
    <property type="entry name" value="HATPase_c"/>
    <property type="match status" value="1"/>
</dbReference>
<feature type="modified residue" description="4-aspartylphosphate" evidence="7">
    <location>
        <position position="715"/>
    </location>
</feature>